<dbReference type="Proteomes" id="UP000224567">
    <property type="component" value="Unassembled WGS sequence"/>
</dbReference>
<dbReference type="EMBL" id="MLFT02000006">
    <property type="protein sequence ID" value="PHT46870.1"/>
    <property type="molecule type" value="Genomic_DNA"/>
</dbReference>
<dbReference type="PANTHER" id="PTHR46525:SF24">
    <property type="entry name" value="SENESCENCE REGULATOR"/>
    <property type="match status" value="1"/>
</dbReference>
<evidence type="ECO:0008006" key="5">
    <source>
        <dbReference type="Google" id="ProtNLM"/>
    </source>
</evidence>
<name>A0A2G2WNY1_CAPBA</name>
<dbReference type="Pfam" id="PF04520">
    <property type="entry name" value="Senescence_reg"/>
    <property type="match status" value="1"/>
</dbReference>
<evidence type="ECO:0000313" key="4">
    <source>
        <dbReference type="Proteomes" id="UP000224567"/>
    </source>
</evidence>
<proteinExistence type="inferred from homology"/>
<dbReference type="OrthoDB" id="1917735at2759"/>
<evidence type="ECO:0000256" key="2">
    <source>
        <dbReference type="SAM" id="MobiDB-lite"/>
    </source>
</evidence>
<evidence type="ECO:0000313" key="3">
    <source>
        <dbReference type="EMBL" id="PHT46870.1"/>
    </source>
</evidence>
<gene>
    <name evidence="3" type="ORF">CQW23_16028</name>
</gene>
<sequence length="173" mass="19572">MAASRSYFAPTNYRFLSTDRDVAMTPDHSVFELEESDVWNSPAVNRSPDLYKRSPISSRSSRKQCDQMKSYKNSSGAAVAATVRAGSMPVNVPDWSKILKDEYRECGRRDSDDDFDGGDDLDSRIPPHEFLAKQLERTRIASFSVHEGVGRTLKGRDLSRVRNAIWEKTGFED</sequence>
<accession>A0A2G2WNY1</accession>
<dbReference type="GO" id="GO:0010150">
    <property type="term" value="P:leaf senescence"/>
    <property type="evidence" value="ECO:0007669"/>
    <property type="project" value="UniProtKB-ARBA"/>
</dbReference>
<feature type="region of interest" description="Disordered" evidence="2">
    <location>
        <begin position="49"/>
        <end position="71"/>
    </location>
</feature>
<comment type="similarity">
    <text evidence="1">Belongs to the senescence regulator S40 family.</text>
</comment>
<evidence type="ECO:0000256" key="1">
    <source>
        <dbReference type="ARBA" id="ARBA00034773"/>
    </source>
</evidence>
<organism evidence="3 4">
    <name type="scientific">Capsicum baccatum</name>
    <name type="common">Peruvian pepper</name>
    <dbReference type="NCBI Taxonomy" id="33114"/>
    <lineage>
        <taxon>Eukaryota</taxon>
        <taxon>Viridiplantae</taxon>
        <taxon>Streptophyta</taxon>
        <taxon>Embryophyta</taxon>
        <taxon>Tracheophyta</taxon>
        <taxon>Spermatophyta</taxon>
        <taxon>Magnoliopsida</taxon>
        <taxon>eudicotyledons</taxon>
        <taxon>Gunneridae</taxon>
        <taxon>Pentapetalae</taxon>
        <taxon>asterids</taxon>
        <taxon>lamiids</taxon>
        <taxon>Solanales</taxon>
        <taxon>Solanaceae</taxon>
        <taxon>Solanoideae</taxon>
        <taxon>Capsiceae</taxon>
        <taxon>Capsicum</taxon>
    </lineage>
</organism>
<reference evidence="3 4" key="1">
    <citation type="journal article" date="2017" name="Genome Biol.">
        <title>New reference genome sequences of hot pepper reveal the massive evolution of plant disease-resistance genes by retroduplication.</title>
        <authorList>
            <person name="Kim S."/>
            <person name="Park J."/>
            <person name="Yeom S.I."/>
            <person name="Kim Y.M."/>
            <person name="Seo E."/>
            <person name="Kim K.T."/>
            <person name="Kim M.S."/>
            <person name="Lee J.M."/>
            <person name="Cheong K."/>
            <person name="Shin H.S."/>
            <person name="Kim S.B."/>
            <person name="Han K."/>
            <person name="Lee J."/>
            <person name="Park M."/>
            <person name="Lee H.A."/>
            <person name="Lee H.Y."/>
            <person name="Lee Y."/>
            <person name="Oh S."/>
            <person name="Lee J.H."/>
            <person name="Choi E."/>
            <person name="Choi E."/>
            <person name="Lee S.E."/>
            <person name="Jeon J."/>
            <person name="Kim H."/>
            <person name="Choi G."/>
            <person name="Song H."/>
            <person name="Lee J."/>
            <person name="Lee S.C."/>
            <person name="Kwon J.K."/>
            <person name="Lee H.Y."/>
            <person name="Koo N."/>
            <person name="Hong Y."/>
            <person name="Kim R.W."/>
            <person name="Kang W.H."/>
            <person name="Huh J.H."/>
            <person name="Kang B.C."/>
            <person name="Yang T.J."/>
            <person name="Lee Y.H."/>
            <person name="Bennetzen J.L."/>
            <person name="Choi D."/>
        </authorList>
    </citation>
    <scope>NUCLEOTIDE SEQUENCE [LARGE SCALE GENOMIC DNA]</scope>
    <source>
        <strain evidence="4">cv. PBC81</strain>
    </source>
</reference>
<dbReference type="PANTHER" id="PTHR46525">
    <property type="entry name" value="EMB|CAB72159.1"/>
    <property type="match status" value="1"/>
</dbReference>
<dbReference type="STRING" id="33114.A0A2G2WNY1"/>
<comment type="caution">
    <text evidence="3">The sequence shown here is derived from an EMBL/GenBank/DDBJ whole genome shotgun (WGS) entry which is preliminary data.</text>
</comment>
<dbReference type="InterPro" id="IPR007608">
    <property type="entry name" value="Senescence_reg_S40"/>
</dbReference>
<protein>
    <recommendedName>
        <fullName evidence="5">Senescence regulator</fullName>
    </recommendedName>
</protein>
<reference evidence="4" key="2">
    <citation type="journal article" date="2017" name="J. Anim. Genet.">
        <title>Multiple reference genome sequences of hot pepper reveal the massive evolution of plant disease resistance genes by retroduplication.</title>
        <authorList>
            <person name="Kim S."/>
            <person name="Park J."/>
            <person name="Yeom S.-I."/>
            <person name="Kim Y.-M."/>
            <person name="Seo E."/>
            <person name="Kim K.-T."/>
            <person name="Kim M.-S."/>
            <person name="Lee J.M."/>
            <person name="Cheong K."/>
            <person name="Shin H.-S."/>
            <person name="Kim S.-B."/>
            <person name="Han K."/>
            <person name="Lee J."/>
            <person name="Park M."/>
            <person name="Lee H.-A."/>
            <person name="Lee H.-Y."/>
            <person name="Lee Y."/>
            <person name="Oh S."/>
            <person name="Lee J.H."/>
            <person name="Choi E."/>
            <person name="Choi E."/>
            <person name="Lee S.E."/>
            <person name="Jeon J."/>
            <person name="Kim H."/>
            <person name="Choi G."/>
            <person name="Song H."/>
            <person name="Lee J."/>
            <person name="Lee S.-C."/>
            <person name="Kwon J.-K."/>
            <person name="Lee H.-Y."/>
            <person name="Koo N."/>
            <person name="Hong Y."/>
            <person name="Kim R.W."/>
            <person name="Kang W.-H."/>
            <person name="Huh J.H."/>
            <person name="Kang B.-C."/>
            <person name="Yang T.-J."/>
            <person name="Lee Y.-H."/>
            <person name="Bennetzen J.L."/>
            <person name="Choi D."/>
        </authorList>
    </citation>
    <scope>NUCLEOTIDE SEQUENCE [LARGE SCALE GENOMIC DNA]</scope>
    <source>
        <strain evidence="4">cv. PBC81</strain>
    </source>
</reference>
<dbReference type="AlphaFoldDB" id="A0A2G2WNY1"/>
<keyword evidence="4" id="KW-1185">Reference proteome</keyword>